<keyword evidence="2" id="KW-1185">Reference proteome</keyword>
<gene>
    <name evidence="1" type="ORF">BIW53_02245</name>
</gene>
<dbReference type="STRING" id="327939.BIW53_02245"/>
<dbReference type="Proteomes" id="UP000180253">
    <property type="component" value="Unassembled WGS sequence"/>
</dbReference>
<evidence type="ECO:0000313" key="1">
    <source>
        <dbReference type="EMBL" id="OHU97161.1"/>
    </source>
</evidence>
<dbReference type="EMBL" id="MNAN01000018">
    <property type="protein sequence ID" value="OHU97161.1"/>
    <property type="molecule type" value="Genomic_DNA"/>
</dbReference>
<protein>
    <submittedName>
        <fullName evidence="1">Uncharacterized protein</fullName>
    </submittedName>
</protein>
<dbReference type="RefSeq" id="WP_070990196.1">
    <property type="nucleotide sequence ID" value="NZ_CBCSHD010000008.1"/>
</dbReference>
<accession>A0A1S1NED2</accession>
<proteinExistence type="predicted"/>
<organism evidence="1 2">
    <name type="scientific">Pseudoalteromonas byunsanensis</name>
    <dbReference type="NCBI Taxonomy" id="327939"/>
    <lineage>
        <taxon>Bacteria</taxon>
        <taxon>Pseudomonadati</taxon>
        <taxon>Pseudomonadota</taxon>
        <taxon>Gammaproteobacteria</taxon>
        <taxon>Alteromonadales</taxon>
        <taxon>Pseudoalteromonadaceae</taxon>
        <taxon>Pseudoalteromonas</taxon>
    </lineage>
</organism>
<comment type="caution">
    <text evidence="1">The sequence shown here is derived from an EMBL/GenBank/DDBJ whole genome shotgun (WGS) entry which is preliminary data.</text>
</comment>
<dbReference type="AlphaFoldDB" id="A0A1S1NED2"/>
<sequence length="156" mass="18090">MNDFLQSLQQGKERAAENDNNKKEINEIFEDFIQNLSTFLQIELTLKFKGEMKVEAPTRVHQPTRRPMRVIMPTLADLQVKEESTGWTEVQVKAPTHSPISLFCIRYGEVSYPLSIKYSDVRKTARDKDDLLSILSDIARSPDLHYKLKPIEPNRE</sequence>
<name>A0A1S1NED2_9GAMM</name>
<reference evidence="1 2" key="1">
    <citation type="submission" date="2016-10" db="EMBL/GenBank/DDBJ databases">
        <title>Pseudoalteromonas amylolytica sp. nov., isolated from the surface seawater.</title>
        <authorList>
            <person name="Wu Y.-H."/>
            <person name="Cheng H."/>
            <person name="Jin X.-B."/>
            <person name="Wang C.-S."/>
            <person name="Xu X.-W."/>
        </authorList>
    </citation>
    <scope>NUCLEOTIDE SEQUENCE [LARGE SCALE GENOMIC DNA]</scope>
    <source>
        <strain evidence="1 2">JCM 12483</strain>
    </source>
</reference>
<evidence type="ECO:0000313" key="2">
    <source>
        <dbReference type="Proteomes" id="UP000180253"/>
    </source>
</evidence>